<keyword evidence="2" id="KW-1185">Reference proteome</keyword>
<dbReference type="SMART" id="SM00882">
    <property type="entry name" value="CoA_trans"/>
    <property type="match status" value="1"/>
</dbReference>
<dbReference type="InterPro" id="IPR004165">
    <property type="entry name" value="CoA_trans_fam_I"/>
</dbReference>
<reference evidence="1 2" key="1">
    <citation type="journal article" date="2024" name="Chem. Sci.">
        <title>Discovery of megapolipeptins by genome mining of a Burkholderiales bacteria collection.</title>
        <authorList>
            <person name="Paulo B.S."/>
            <person name="Recchia M.J.J."/>
            <person name="Lee S."/>
            <person name="Fergusson C.H."/>
            <person name="Romanowski S.B."/>
            <person name="Hernandez A."/>
            <person name="Krull N."/>
            <person name="Liu D.Y."/>
            <person name="Cavanagh H."/>
            <person name="Bos A."/>
            <person name="Gray C.A."/>
            <person name="Murphy B.T."/>
            <person name="Linington R.G."/>
            <person name="Eustaquio A.S."/>
        </authorList>
    </citation>
    <scope>NUCLEOTIDE SEQUENCE [LARGE SCALE GENOMIC DNA]</scope>
    <source>
        <strain evidence="1 2">RL17-350-BIC-E</strain>
    </source>
</reference>
<dbReference type="Proteomes" id="UP001629392">
    <property type="component" value="Unassembled WGS sequence"/>
</dbReference>
<dbReference type="PANTHER" id="PTHR43293">
    <property type="entry name" value="ACETATE COA-TRANSFERASE YDIF"/>
    <property type="match status" value="1"/>
</dbReference>
<dbReference type="Gene3D" id="3.40.1080.10">
    <property type="entry name" value="Glutaconate Coenzyme A-transferase"/>
    <property type="match status" value="1"/>
</dbReference>
<protein>
    <submittedName>
        <fullName evidence="1">CoA transferase subunit A</fullName>
    </submittedName>
</protein>
<accession>A0ABW9EQ87</accession>
<evidence type="ECO:0000313" key="2">
    <source>
        <dbReference type="Proteomes" id="UP001629392"/>
    </source>
</evidence>
<evidence type="ECO:0000313" key="1">
    <source>
        <dbReference type="EMBL" id="MFM0721279.1"/>
    </source>
</evidence>
<proteinExistence type="predicted"/>
<dbReference type="RefSeq" id="WP_408157314.1">
    <property type="nucleotide sequence ID" value="NZ_JAQQCL010000042.1"/>
</dbReference>
<dbReference type="Pfam" id="PF01144">
    <property type="entry name" value="CoA_trans"/>
    <property type="match status" value="1"/>
</dbReference>
<keyword evidence="1" id="KW-0808">Transferase</keyword>
<organism evidence="1 2">
    <name type="scientific">Paraburkholderia strydomiana</name>
    <dbReference type="NCBI Taxonomy" id="1245417"/>
    <lineage>
        <taxon>Bacteria</taxon>
        <taxon>Pseudomonadati</taxon>
        <taxon>Pseudomonadota</taxon>
        <taxon>Betaproteobacteria</taxon>
        <taxon>Burkholderiales</taxon>
        <taxon>Burkholderiaceae</taxon>
        <taxon>Paraburkholderia</taxon>
    </lineage>
</organism>
<sequence length="322" mass="34668">MTHVGSNHIMVSTNILWSKSMKMTPIEERQHPPARRSKLTSLDGALAHVRAGQVVALGGLWFHNNPCAAVRALARRNVRDLRIVAAPPASYAVDLLIGAGCVAQATVGHVSFEHLGFAPNFRRAAQEGTVRIIDADEATILGGLMATVEHLDSHPVTSVKGTDIGRSAAAPRNVSGVVAPVALRPDVCLLHAQEADIYGNVRNLGTPFCDPLFAKASKYVIVTVDRIVDNCDIRAEPNRTTIPGYLIDAVVQAPFGAHPCSSHGIHVHDELGIGAYIKAGTNADTWRRDYFGPYVDEPESLEDYVRLVGGADWILALSEVVR</sequence>
<dbReference type="GO" id="GO:0016740">
    <property type="term" value="F:transferase activity"/>
    <property type="evidence" value="ECO:0007669"/>
    <property type="project" value="UniProtKB-KW"/>
</dbReference>
<dbReference type="PANTHER" id="PTHR43293:SF3">
    <property type="entry name" value="CHOLESTEROL RING-CLEAVING HYDROLASE IPDB SUBUNIT"/>
    <property type="match status" value="1"/>
</dbReference>
<dbReference type="InterPro" id="IPR037171">
    <property type="entry name" value="NagB/RpiA_transferase-like"/>
</dbReference>
<gene>
    <name evidence="1" type="ORF">PQQ73_33785</name>
</gene>
<dbReference type="SUPFAM" id="SSF100950">
    <property type="entry name" value="NagB/RpiA/CoA transferase-like"/>
    <property type="match status" value="1"/>
</dbReference>
<comment type="caution">
    <text evidence="1">The sequence shown here is derived from an EMBL/GenBank/DDBJ whole genome shotgun (WGS) entry which is preliminary data.</text>
</comment>
<dbReference type="EMBL" id="JAQQCL010000042">
    <property type="protein sequence ID" value="MFM0721279.1"/>
    <property type="molecule type" value="Genomic_DNA"/>
</dbReference>
<name>A0ABW9EQ87_9BURK</name>